<evidence type="ECO:0000313" key="2">
    <source>
        <dbReference type="Proteomes" id="UP000036908"/>
    </source>
</evidence>
<proteinExistence type="predicted"/>
<comment type="caution">
    <text evidence="1">The sequence shown here is derived from an EMBL/GenBank/DDBJ whole genome shotgun (WGS) entry which is preliminary data.</text>
</comment>
<dbReference type="PROSITE" id="PS51257">
    <property type="entry name" value="PROKAR_LIPOPROTEIN"/>
    <property type="match status" value="1"/>
</dbReference>
<dbReference type="InterPro" id="IPR025316">
    <property type="entry name" value="DUF4221"/>
</dbReference>
<dbReference type="EMBL" id="JSVA01000005">
    <property type="protein sequence ID" value="KOF03842.1"/>
    <property type="molecule type" value="Genomic_DNA"/>
</dbReference>
<sequence length="406" mass="46744">MNRSSHTILLLSTCFLTLFSCQQQREVTNESSTTQTLTISDGGIKTLALEDGVNFEVLTALKLSTVNNKEYITFYDRITHSIYLYDYQTNDLFKKISMEKDGPNAVKNASKFFIHTIDSIFVDGSMGIHLINSKGEVLTKKSKGAKLHNGMPLITSDSKFYRFHPDSRFKNGHIEMVISQMRRDSKNHEYAIFNFEKDSIIEEFVQTEEIINNFGEIQKVQEEANERRESAYSINRFFTSNENYLYSSNSISDSLFLFKEGKLAKAIYAGVPTIKIANYSDYSTLQIIERYDNGSRAFENPKQPPHYKSMLLSPDGRFIYRVLHHGTKPKFLEGEEKPIPNPLGATLIVMDTETEALNYYDLPVGEIDLPLYFENSLFVSNEGIFFRVKDQQNEDQVQFRFFKVTQ</sequence>
<dbReference type="AlphaFoldDB" id="A0A0L8ANT8"/>
<evidence type="ECO:0008006" key="3">
    <source>
        <dbReference type="Google" id="ProtNLM"/>
    </source>
</evidence>
<name>A0A0L8ANT8_9BACT</name>
<accession>A0A0L8ANT8</accession>
<dbReference type="Proteomes" id="UP000036908">
    <property type="component" value="Unassembled WGS sequence"/>
</dbReference>
<protein>
    <recommendedName>
        <fullName evidence="3">DUF4221 domain-containing protein</fullName>
    </recommendedName>
</protein>
<dbReference type="Pfam" id="PF13970">
    <property type="entry name" value="DUF4221"/>
    <property type="match status" value="1"/>
</dbReference>
<dbReference type="PATRIC" id="fig|1566026.4.peg.2746"/>
<dbReference type="RefSeq" id="WP_053222528.1">
    <property type="nucleotide sequence ID" value="NZ_JSVA01000005.1"/>
</dbReference>
<dbReference type="OrthoDB" id="978615at2"/>
<reference evidence="2" key="1">
    <citation type="submission" date="2014-11" db="EMBL/GenBank/DDBJ databases">
        <title>Genome sequencing of Roseivirga sp. D-25.</title>
        <authorList>
            <person name="Selvaratnam C."/>
            <person name="Thevarajoo S."/>
            <person name="Goh K.M."/>
            <person name="Eee R."/>
            <person name="Chan K.-G."/>
            <person name="Chong C.S."/>
        </authorList>
    </citation>
    <scope>NUCLEOTIDE SEQUENCE [LARGE SCALE GENOMIC DNA]</scope>
    <source>
        <strain evidence="2">D-25</strain>
    </source>
</reference>
<organism evidence="1 2">
    <name type="scientific">Roseivirga seohaensis subsp. aquiponti</name>
    <dbReference type="NCBI Taxonomy" id="1566026"/>
    <lineage>
        <taxon>Bacteria</taxon>
        <taxon>Pseudomonadati</taxon>
        <taxon>Bacteroidota</taxon>
        <taxon>Cytophagia</taxon>
        <taxon>Cytophagales</taxon>
        <taxon>Roseivirgaceae</taxon>
        <taxon>Roseivirga</taxon>
    </lineage>
</organism>
<keyword evidence="2" id="KW-1185">Reference proteome</keyword>
<evidence type="ECO:0000313" key="1">
    <source>
        <dbReference type="EMBL" id="KOF03842.1"/>
    </source>
</evidence>
<gene>
    <name evidence="1" type="ORF">OB69_04620</name>
</gene>